<evidence type="ECO:0008006" key="3">
    <source>
        <dbReference type="Google" id="ProtNLM"/>
    </source>
</evidence>
<name>A0A0P7C1F1_9BACT</name>
<keyword evidence="2" id="KW-1185">Reference proteome</keyword>
<proteinExistence type="predicted"/>
<dbReference type="PROSITE" id="PS51257">
    <property type="entry name" value="PROKAR_LIPOPROTEIN"/>
    <property type="match status" value="1"/>
</dbReference>
<dbReference type="OrthoDB" id="936050at2"/>
<dbReference type="RefSeq" id="WP_055148225.1">
    <property type="nucleotide sequence ID" value="NZ_JXSZ01000009.1"/>
</dbReference>
<dbReference type="AlphaFoldDB" id="A0A0P7C1F1"/>
<comment type="caution">
    <text evidence="1">The sequence shown here is derived from an EMBL/GenBank/DDBJ whole genome shotgun (WGS) entry which is preliminary data.</text>
</comment>
<evidence type="ECO:0000313" key="2">
    <source>
        <dbReference type="Proteomes" id="UP000050454"/>
    </source>
</evidence>
<organism evidence="1 2">
    <name type="scientific">Jiulongibacter sediminis</name>
    <dbReference type="NCBI Taxonomy" id="1605367"/>
    <lineage>
        <taxon>Bacteria</taxon>
        <taxon>Pseudomonadati</taxon>
        <taxon>Bacteroidota</taxon>
        <taxon>Cytophagia</taxon>
        <taxon>Cytophagales</taxon>
        <taxon>Leadbetterellaceae</taxon>
        <taxon>Jiulongibacter</taxon>
    </lineage>
</organism>
<accession>A0A0P7C1F1</accession>
<reference evidence="1 2" key="1">
    <citation type="submission" date="2015-07" db="EMBL/GenBank/DDBJ databases">
        <title>The draft genome sequence of Leadbetterella sp. JN14-9.</title>
        <authorList>
            <person name="Liu Y."/>
            <person name="Du J."/>
            <person name="Shao Z."/>
        </authorList>
    </citation>
    <scope>NUCLEOTIDE SEQUENCE [LARGE SCALE GENOMIC DNA]</scope>
    <source>
        <strain evidence="1 2">JN14-9</strain>
    </source>
</reference>
<protein>
    <recommendedName>
        <fullName evidence="3">DUF4595 domain-containing protein</fullName>
    </recommendedName>
</protein>
<gene>
    <name evidence="1" type="ORF">AFM12_11235</name>
</gene>
<dbReference type="Proteomes" id="UP000050454">
    <property type="component" value="Unassembled WGS sequence"/>
</dbReference>
<evidence type="ECO:0000313" key="1">
    <source>
        <dbReference type="EMBL" id="KPM47819.1"/>
    </source>
</evidence>
<sequence length="267" mass="30610">MLKNFGKIAMLGVLVLLTFSCKKKKKLNKLLETAACPVIALIEPDGTSWRDFEYVGKQLTRIYFNDDTRMVLSIRYGEDQRIKTLEIDNEVDLEKVVVSYTYDEDGQISETNSSISGLPFMHNVFTWQDNKVVSVKTTVELFGRSVDGQTRIEYTGNNVRAVYQSIDSDPEKMVYQGEKYDDKPLFMPGVFRQVCLGFVGIANNFFSYMGKNNMVIGKLYNDEGKVDQTTQIIFDYDKKDLIMSGEYIIEQNGEITSSTLRYEYDCN</sequence>
<dbReference type="EMBL" id="LGTQ01000009">
    <property type="protein sequence ID" value="KPM47819.1"/>
    <property type="molecule type" value="Genomic_DNA"/>
</dbReference>